<reference evidence="2 3" key="1">
    <citation type="submission" date="2018-06" db="EMBL/GenBank/DDBJ databases">
        <title>Genomic Encyclopedia of Type Strains, Phase III (KMG-III): the genomes of soil and plant-associated and newly described type strains.</title>
        <authorList>
            <person name="Whitman W."/>
        </authorList>
    </citation>
    <scope>NUCLEOTIDE SEQUENCE [LARGE SCALE GENOMIC DNA]</scope>
    <source>
        <strain evidence="2 3">CGMCC 1.8979</strain>
    </source>
</reference>
<dbReference type="InterPro" id="IPR007138">
    <property type="entry name" value="ABM_dom"/>
</dbReference>
<keyword evidence="2" id="KW-0503">Monooxygenase</keyword>
<dbReference type="OrthoDB" id="2352283at2"/>
<comment type="caution">
    <text evidence="2">The sequence shown here is derived from an EMBL/GenBank/DDBJ whole genome shotgun (WGS) entry which is preliminary data.</text>
</comment>
<dbReference type="AlphaFoldDB" id="A0A327YF58"/>
<dbReference type="InterPro" id="IPR011008">
    <property type="entry name" value="Dimeric_a/b-barrel"/>
</dbReference>
<dbReference type="Pfam" id="PF03992">
    <property type="entry name" value="ABM"/>
    <property type="match status" value="1"/>
</dbReference>
<dbReference type="InterPro" id="IPR050404">
    <property type="entry name" value="Heme-degrading_MO"/>
</dbReference>
<sequence>MKMYITAGTTDYLTKLKNNYPAEKMLLLENEDSAILLHETAGKSVFNEPREYEVLDSVGDFGGKFAVCNNIPVTDEGRPIFEYRFNQRARLIEKAPGFVAIRVLRPLSNDTYIIMTLWESEKHFKDWQQSKAYEKAHQKRGKQEEMDQQKTIFPRPSYVTTYIIPKQN</sequence>
<dbReference type="GO" id="GO:0004497">
    <property type="term" value="F:monooxygenase activity"/>
    <property type="evidence" value="ECO:0007669"/>
    <property type="project" value="UniProtKB-KW"/>
</dbReference>
<gene>
    <name evidence="2" type="ORF">B0I26_106118</name>
</gene>
<keyword evidence="2" id="KW-0560">Oxidoreductase</keyword>
<dbReference type="Proteomes" id="UP000248555">
    <property type="component" value="Unassembled WGS sequence"/>
</dbReference>
<name>A0A327YF58_9BACL</name>
<organism evidence="2 3">
    <name type="scientific">Paranoxybacillus vitaminiphilus</name>
    <dbReference type="NCBI Taxonomy" id="581036"/>
    <lineage>
        <taxon>Bacteria</taxon>
        <taxon>Bacillati</taxon>
        <taxon>Bacillota</taxon>
        <taxon>Bacilli</taxon>
        <taxon>Bacillales</taxon>
        <taxon>Anoxybacillaceae</taxon>
        <taxon>Paranoxybacillus</taxon>
    </lineage>
</organism>
<feature type="domain" description="ABM" evidence="1">
    <location>
        <begin position="65"/>
        <end position="153"/>
    </location>
</feature>
<accession>A0A327YF58</accession>
<dbReference type="RefSeq" id="WP_111645150.1">
    <property type="nucleotide sequence ID" value="NZ_QLMH01000006.1"/>
</dbReference>
<keyword evidence="3" id="KW-1185">Reference proteome</keyword>
<dbReference type="EMBL" id="QLMH01000006">
    <property type="protein sequence ID" value="RAK19494.1"/>
    <property type="molecule type" value="Genomic_DNA"/>
</dbReference>
<protein>
    <submittedName>
        <fullName evidence="2">Heme-degrading monooxygenase HmoA</fullName>
    </submittedName>
</protein>
<dbReference type="PANTHER" id="PTHR34474:SF2">
    <property type="entry name" value="SIGNAL TRANSDUCTION PROTEIN TRAP"/>
    <property type="match status" value="1"/>
</dbReference>
<dbReference type="PANTHER" id="PTHR34474">
    <property type="entry name" value="SIGNAL TRANSDUCTION PROTEIN TRAP"/>
    <property type="match status" value="1"/>
</dbReference>
<dbReference type="SUPFAM" id="SSF54909">
    <property type="entry name" value="Dimeric alpha+beta barrel"/>
    <property type="match status" value="1"/>
</dbReference>
<evidence type="ECO:0000259" key="1">
    <source>
        <dbReference type="PROSITE" id="PS51725"/>
    </source>
</evidence>
<dbReference type="Gene3D" id="3.30.70.100">
    <property type="match status" value="1"/>
</dbReference>
<evidence type="ECO:0000313" key="2">
    <source>
        <dbReference type="EMBL" id="RAK19494.1"/>
    </source>
</evidence>
<dbReference type="PROSITE" id="PS51725">
    <property type="entry name" value="ABM"/>
    <property type="match status" value="1"/>
</dbReference>
<proteinExistence type="predicted"/>
<evidence type="ECO:0000313" key="3">
    <source>
        <dbReference type="Proteomes" id="UP000248555"/>
    </source>
</evidence>